<gene>
    <name evidence="6" type="ORF">C3L33_13015</name>
</gene>
<reference evidence="6 7" key="1">
    <citation type="journal article" date="2019" name="Genome Biol. Evol.">
        <title>The Rhododendron genome and chromosomal organization provide insight into shared whole-genome duplications across the heath family (Ericaceae).</title>
        <authorList>
            <person name="Soza V.L."/>
            <person name="Lindsley D."/>
            <person name="Waalkes A."/>
            <person name="Ramage E."/>
            <person name="Patwardhan R.P."/>
            <person name="Burton J.N."/>
            <person name="Adey A."/>
            <person name="Kumar A."/>
            <person name="Qiu R."/>
            <person name="Shendure J."/>
            <person name="Hall B."/>
        </authorList>
    </citation>
    <scope>NUCLEOTIDE SEQUENCE [LARGE SCALE GENOMIC DNA]</scope>
    <source>
        <strain evidence="6">RSF 1966-606</strain>
    </source>
</reference>
<dbReference type="EMBL" id="QEFC01001869">
    <property type="protein sequence ID" value="KAE9455089.1"/>
    <property type="molecule type" value="Genomic_DNA"/>
</dbReference>
<keyword evidence="7" id="KW-1185">Reference proteome</keyword>
<protein>
    <recommendedName>
        <fullName evidence="5">Pectinesterase inhibitor domain-containing protein</fullName>
    </recommendedName>
</protein>
<dbReference type="InterPro" id="IPR006501">
    <property type="entry name" value="Pectinesterase_inhib_dom"/>
</dbReference>
<dbReference type="OrthoDB" id="764172at2759"/>
<dbReference type="GO" id="GO:0046910">
    <property type="term" value="F:pectinesterase inhibitor activity"/>
    <property type="evidence" value="ECO:0007669"/>
    <property type="project" value="UniProtKB-ARBA"/>
</dbReference>
<name>A0A6A4LIG3_9ERIC</name>
<feature type="domain" description="Pectinesterase inhibitor" evidence="5">
    <location>
        <begin position="36"/>
        <end position="179"/>
    </location>
</feature>
<dbReference type="FunFam" id="1.20.140.40:FF:000008">
    <property type="entry name" value="Invertase/pectin methylesterase inhibitor family protein"/>
    <property type="match status" value="1"/>
</dbReference>
<evidence type="ECO:0000259" key="5">
    <source>
        <dbReference type="SMART" id="SM00856"/>
    </source>
</evidence>
<dbReference type="NCBIfam" id="TIGR01614">
    <property type="entry name" value="PME_inhib"/>
    <property type="match status" value="1"/>
</dbReference>
<dbReference type="AlphaFoldDB" id="A0A6A4LIG3"/>
<dbReference type="SMART" id="SM00856">
    <property type="entry name" value="PMEI"/>
    <property type="match status" value="1"/>
</dbReference>
<evidence type="ECO:0000256" key="2">
    <source>
        <dbReference type="ARBA" id="ARBA00023157"/>
    </source>
</evidence>
<comment type="caution">
    <text evidence="6">The sequence shown here is derived from an EMBL/GenBank/DDBJ whole genome shotgun (WGS) entry which is preliminary data.</text>
</comment>
<dbReference type="Gene3D" id="1.20.140.40">
    <property type="entry name" value="Invertase/pectin methylesterase inhibitor family protein"/>
    <property type="match status" value="1"/>
</dbReference>
<dbReference type="CDD" id="cd15796">
    <property type="entry name" value="CIF_like"/>
    <property type="match status" value="1"/>
</dbReference>
<evidence type="ECO:0000313" key="7">
    <source>
        <dbReference type="Proteomes" id="UP000428333"/>
    </source>
</evidence>
<evidence type="ECO:0000256" key="4">
    <source>
        <dbReference type="SAM" id="SignalP"/>
    </source>
</evidence>
<organism evidence="6 7">
    <name type="scientific">Rhododendron williamsianum</name>
    <dbReference type="NCBI Taxonomy" id="262921"/>
    <lineage>
        <taxon>Eukaryota</taxon>
        <taxon>Viridiplantae</taxon>
        <taxon>Streptophyta</taxon>
        <taxon>Embryophyta</taxon>
        <taxon>Tracheophyta</taxon>
        <taxon>Spermatophyta</taxon>
        <taxon>Magnoliopsida</taxon>
        <taxon>eudicotyledons</taxon>
        <taxon>Gunneridae</taxon>
        <taxon>Pentapetalae</taxon>
        <taxon>asterids</taxon>
        <taxon>Ericales</taxon>
        <taxon>Ericaceae</taxon>
        <taxon>Ericoideae</taxon>
        <taxon>Rhodoreae</taxon>
        <taxon>Rhododendron</taxon>
    </lineage>
</organism>
<feature type="non-terminal residue" evidence="6">
    <location>
        <position position="1"/>
    </location>
</feature>
<keyword evidence="1 4" id="KW-0732">Signal</keyword>
<sequence>MLMGSSPFPKWLFLFLLHAFLLSSTTESSTLVLVRQGNDLINATCKQTGNFNLCTKALGSDPRSFKSDVKGLAKISLEMSLTKANQTLNLVGDLFKNTREPVLFRLLGTCIEEYRQAVTNYLPEAMSALQSNEYGASKQGAENAAADAQVCVQQFAGRKSPVRYRSKMVKDLCLIASSIVSTLQ</sequence>
<proteinExistence type="inferred from homology"/>
<feature type="chain" id="PRO_5025646943" description="Pectinesterase inhibitor domain-containing protein" evidence="4">
    <location>
        <begin position="29"/>
        <end position="184"/>
    </location>
</feature>
<dbReference type="Pfam" id="PF04043">
    <property type="entry name" value="PMEI"/>
    <property type="match status" value="1"/>
</dbReference>
<feature type="signal peptide" evidence="4">
    <location>
        <begin position="1"/>
        <end position="28"/>
    </location>
</feature>
<dbReference type="PANTHER" id="PTHR36710">
    <property type="entry name" value="PECTINESTERASE INHIBITOR-LIKE"/>
    <property type="match status" value="1"/>
</dbReference>
<dbReference type="Proteomes" id="UP000428333">
    <property type="component" value="Linkage Group LG07"/>
</dbReference>
<dbReference type="InterPro" id="IPR035513">
    <property type="entry name" value="Invertase/methylesterase_inhib"/>
</dbReference>
<dbReference type="InterPro" id="IPR052421">
    <property type="entry name" value="PCW_Enzyme_Inhibitor"/>
</dbReference>
<dbReference type="SUPFAM" id="SSF101148">
    <property type="entry name" value="Plant invertase/pectin methylesterase inhibitor"/>
    <property type="match status" value="1"/>
</dbReference>
<evidence type="ECO:0000256" key="1">
    <source>
        <dbReference type="ARBA" id="ARBA00022729"/>
    </source>
</evidence>
<comment type="similarity">
    <text evidence="3">Belongs to the PMEI family.</text>
</comment>
<accession>A0A6A4LIG3</accession>
<keyword evidence="2" id="KW-1015">Disulfide bond</keyword>
<evidence type="ECO:0000256" key="3">
    <source>
        <dbReference type="ARBA" id="ARBA00038471"/>
    </source>
</evidence>
<dbReference type="InterPro" id="IPR034087">
    <property type="entry name" value="C/VIF1"/>
</dbReference>
<dbReference type="PANTHER" id="PTHR36710:SF18">
    <property type="entry name" value="PECTINESTERASE INHIBITOR 5-RELATED"/>
    <property type="match status" value="1"/>
</dbReference>
<evidence type="ECO:0000313" key="6">
    <source>
        <dbReference type="EMBL" id="KAE9455089.1"/>
    </source>
</evidence>